<dbReference type="OrthoDB" id="61113at2759"/>
<keyword evidence="4" id="KW-1185">Reference proteome</keyword>
<evidence type="ECO:0000313" key="3">
    <source>
        <dbReference type="EMBL" id="CCL98203.1"/>
    </source>
</evidence>
<reference evidence="3 4" key="1">
    <citation type="journal article" date="2012" name="Appl. Environ. Microbiol.">
        <title>Short-read sequencing for genomic analysis of the brown rot fungus Fibroporia radiculosa.</title>
        <authorList>
            <person name="Tang J.D."/>
            <person name="Perkins A.D."/>
            <person name="Sonstegard T.S."/>
            <person name="Schroeder S.G."/>
            <person name="Burgess S.C."/>
            <person name="Diehl S.V."/>
        </authorList>
    </citation>
    <scope>NUCLEOTIDE SEQUENCE [LARGE SCALE GENOMIC DNA]</scope>
    <source>
        <strain evidence="3 4">TFFH 294</strain>
    </source>
</reference>
<proteinExistence type="predicted"/>
<feature type="domain" description="Ubiquitin 3 binding protein But2 C-terminal" evidence="2">
    <location>
        <begin position="121"/>
        <end position="267"/>
    </location>
</feature>
<dbReference type="Proteomes" id="UP000006352">
    <property type="component" value="Unassembled WGS sequence"/>
</dbReference>
<evidence type="ECO:0000313" key="4">
    <source>
        <dbReference type="Proteomes" id="UP000006352"/>
    </source>
</evidence>
<evidence type="ECO:0000259" key="2">
    <source>
        <dbReference type="Pfam" id="PF09792"/>
    </source>
</evidence>
<dbReference type="RefSeq" id="XP_012177486.1">
    <property type="nucleotide sequence ID" value="XM_012322096.1"/>
</dbReference>
<dbReference type="InParanoid" id="J7SCL1"/>
<dbReference type="AlphaFoldDB" id="J7SCL1"/>
<dbReference type="HOGENOM" id="CLU_055652_0_1_1"/>
<dbReference type="GeneID" id="24093114"/>
<gene>
    <name evidence="3" type="ORF">FIBRA_00197</name>
</gene>
<organism evidence="3 4">
    <name type="scientific">Fibroporia radiculosa</name>
    <dbReference type="NCBI Taxonomy" id="599839"/>
    <lineage>
        <taxon>Eukaryota</taxon>
        <taxon>Fungi</taxon>
        <taxon>Dikarya</taxon>
        <taxon>Basidiomycota</taxon>
        <taxon>Agaricomycotina</taxon>
        <taxon>Agaricomycetes</taxon>
        <taxon>Polyporales</taxon>
        <taxon>Fibroporiaceae</taxon>
        <taxon>Fibroporia</taxon>
    </lineage>
</organism>
<keyword evidence="1" id="KW-1133">Transmembrane helix</keyword>
<dbReference type="Pfam" id="PF09792">
    <property type="entry name" value="But2"/>
    <property type="match status" value="1"/>
</dbReference>
<dbReference type="STRING" id="599839.J7SCL1"/>
<keyword evidence="1" id="KW-0812">Transmembrane</keyword>
<dbReference type="InterPro" id="IPR018620">
    <property type="entry name" value="Ubiquitin3-bd_protein_But2_C"/>
</dbReference>
<protein>
    <recommendedName>
        <fullName evidence="2">Ubiquitin 3 binding protein But2 C-terminal domain-containing protein</fullName>
    </recommendedName>
</protein>
<feature type="transmembrane region" description="Helical" evidence="1">
    <location>
        <begin position="51"/>
        <end position="71"/>
    </location>
</feature>
<evidence type="ECO:0000256" key="1">
    <source>
        <dbReference type="SAM" id="Phobius"/>
    </source>
</evidence>
<accession>J7SCL1</accession>
<name>J7SCL1_9APHY</name>
<keyword evidence="1" id="KW-0472">Membrane</keyword>
<dbReference type="EMBL" id="HE796871">
    <property type="protein sequence ID" value="CCL98203.1"/>
    <property type="molecule type" value="Genomic_DNA"/>
</dbReference>
<sequence>MLEQREDNIALLSVERSLGDFASEEGNHPTRPYAQYRRNWHASRTHTNSAFLKWATIFLCMIILIDLAVYLHVFRIILGLVDGSIAELEAEYRNPYVGLAELYASGRVNALHYGPITNVPRVAQQVSRSEPRKVFQEAVHRRWLGQFGTVSPNDRRLHVSNDLHTILQFRTMDYGMERCQLALRIPSSMDQQDFTLNDSSGRARLDVCILDATAPLNPRTVSWANRPQCSGTARTLVAGPGEEARLAEFPCPWGSLHTYEVSCAGDASQCEIDVWANRNGTWGIFMYQHQSI</sequence>